<proteinExistence type="predicted"/>
<keyword evidence="2" id="KW-1185">Reference proteome</keyword>
<dbReference type="EMBL" id="CP022992">
    <property type="protein sequence ID" value="ASW03630.1"/>
    <property type="molecule type" value="Genomic_DNA"/>
</dbReference>
<reference evidence="1 2" key="1">
    <citation type="submission" date="2017-08" db="EMBL/GenBank/DDBJ databases">
        <title>Identification and genetic characteristics of simultaneous BTEX- and naphthalene-degrading Paraburkholderia sp. BN5 isolated from petroleum-contaminated soil.</title>
        <authorList>
            <person name="Lee Y."/>
            <person name="Jeon C.O."/>
        </authorList>
    </citation>
    <scope>NUCLEOTIDE SEQUENCE [LARGE SCALE GENOMIC DNA]</scope>
    <source>
        <strain evidence="1 2">BN5</strain>
        <plasmid evidence="1 2">pBN2</plasmid>
    </source>
</reference>
<name>A0A248VZ12_9BURK</name>
<dbReference type="KEGG" id="parb:CJU94_36105"/>
<organism evidence="1 2">
    <name type="scientific">Paraburkholderia aromaticivorans</name>
    <dbReference type="NCBI Taxonomy" id="2026199"/>
    <lineage>
        <taxon>Bacteria</taxon>
        <taxon>Pseudomonadati</taxon>
        <taxon>Pseudomonadota</taxon>
        <taxon>Betaproteobacteria</taxon>
        <taxon>Burkholderiales</taxon>
        <taxon>Burkholderiaceae</taxon>
        <taxon>Paraburkholderia</taxon>
    </lineage>
</organism>
<dbReference type="Proteomes" id="UP000215158">
    <property type="component" value="Plasmid pBN2"/>
</dbReference>
<gene>
    <name evidence="1" type="ORF">CJU94_36105</name>
</gene>
<evidence type="ECO:0000313" key="1">
    <source>
        <dbReference type="EMBL" id="ASW03630.1"/>
    </source>
</evidence>
<keyword evidence="1" id="KW-0614">Plasmid</keyword>
<protein>
    <submittedName>
        <fullName evidence="1">Uncharacterized protein</fullName>
    </submittedName>
</protein>
<geneLocation type="plasmid" evidence="1 2">
    <name>pBN2</name>
</geneLocation>
<dbReference type="OrthoDB" id="122713at2"/>
<dbReference type="RefSeq" id="WP_095423446.1">
    <property type="nucleotide sequence ID" value="NZ_CP022992.1"/>
</dbReference>
<accession>A0A248VZ12</accession>
<sequence length="227" mass="25210">MNNTQSQVIEAFEGYLAFDGIRIDVGFQAPAGATADQKDVAFLAELAQQAEINYLSVGTTTVPVTSAMPTASCFSTADADRLLGLADQFLEDWKQTDRDDRRDGGVDPELVERQAEYAAIRPLFVAAPEMFAAIQELFPSLELLPDGAFRLTVASNGEFRQWICIVRQSSSQWIVEHNFSTEQFEVGSFLEGLRLADKMRDSHIEDMARRANVLPRKQVTQGESSRP</sequence>
<evidence type="ECO:0000313" key="2">
    <source>
        <dbReference type="Proteomes" id="UP000215158"/>
    </source>
</evidence>
<dbReference type="AlphaFoldDB" id="A0A248VZ12"/>